<dbReference type="InterPro" id="IPR020843">
    <property type="entry name" value="ER"/>
</dbReference>
<dbReference type="GO" id="GO:0004022">
    <property type="term" value="F:alcohol dehydrogenase (NAD+) activity"/>
    <property type="evidence" value="ECO:0007669"/>
    <property type="project" value="UniProtKB-EC"/>
</dbReference>
<dbReference type="RefSeq" id="WP_122030699.1">
    <property type="nucleotide sequence ID" value="NZ_LS483254.1"/>
</dbReference>
<gene>
    <name evidence="3" type="ORF">BARAN1_0464</name>
</gene>
<keyword evidence="1" id="KW-0521">NADP</keyword>
<dbReference type="SUPFAM" id="SSF50129">
    <property type="entry name" value="GroES-like"/>
    <property type="match status" value="1"/>
</dbReference>
<protein>
    <submittedName>
        <fullName evidence="3">Alcohol dehydrogenase zinc-binding domain protein</fullName>
        <ecNumber evidence="3">1.1.1.1</ecNumber>
    </submittedName>
</protein>
<dbReference type="AlphaFoldDB" id="A0A2X3KV30"/>
<name>A0A2X3KV30_9BACT</name>
<evidence type="ECO:0000259" key="2">
    <source>
        <dbReference type="SMART" id="SM00829"/>
    </source>
</evidence>
<dbReference type="EMBL" id="LS483254">
    <property type="protein sequence ID" value="SQD92488.1"/>
    <property type="molecule type" value="Genomic_DNA"/>
</dbReference>
<dbReference type="SMART" id="SM00829">
    <property type="entry name" value="PKS_ER"/>
    <property type="match status" value="1"/>
</dbReference>
<dbReference type="InterPro" id="IPR051603">
    <property type="entry name" value="Zinc-ADH_QOR/CCCR"/>
</dbReference>
<dbReference type="OrthoDB" id="9769198at2"/>
<keyword evidence="4" id="KW-1185">Reference proteome</keyword>
<sequence length="333" mass="35810">MKAVRIHSTGGPEVLRIEEVPNPVPGTGEVLVNLQAAAINHLDIWVRTGNMPVELPRILGSEGAGTVEKLGPGVTGVEEGARVVVTPWIYPPRAYHTPNLLAQLIGVAHDGCYAEYVAIPAANVWPLPKGLNFIEAASIFLTFTTAYHMIVTRAQLRPGEDVLVVGATGGVGTAAVQIAHALGARVIAATRDPQKGERLRGLGADVIVDSSHNFSQEVKRLTNGSGADLVVELVGHTTWRESNAAVRKGSRIATCGATSGAEITVNLQDLYRREIAYIGSYGGTPDEIQRVFKLVEEKRVHPVLDKTYPLSKAREAQERMEKSLHFGKIVLTM</sequence>
<dbReference type="EC" id="1.1.1.1" evidence="3"/>
<dbReference type="PANTHER" id="PTHR44154:SF1">
    <property type="entry name" value="QUINONE OXIDOREDUCTASE"/>
    <property type="match status" value="1"/>
</dbReference>
<proteinExistence type="predicted"/>
<evidence type="ECO:0000313" key="4">
    <source>
        <dbReference type="Proteomes" id="UP000249818"/>
    </source>
</evidence>
<dbReference type="SUPFAM" id="SSF51735">
    <property type="entry name" value="NAD(P)-binding Rossmann-fold domains"/>
    <property type="match status" value="1"/>
</dbReference>
<dbReference type="InterPro" id="IPR013154">
    <property type="entry name" value="ADH-like_N"/>
</dbReference>
<dbReference type="InterPro" id="IPR013149">
    <property type="entry name" value="ADH-like_C"/>
</dbReference>
<dbReference type="InterPro" id="IPR036291">
    <property type="entry name" value="NAD(P)-bd_dom_sf"/>
</dbReference>
<evidence type="ECO:0000256" key="1">
    <source>
        <dbReference type="ARBA" id="ARBA00022857"/>
    </source>
</evidence>
<dbReference type="Pfam" id="PF00107">
    <property type="entry name" value="ADH_zinc_N"/>
    <property type="match status" value="1"/>
</dbReference>
<organism evidence="3 4">
    <name type="scientific">Candidatus Bipolaricaulis anaerobius</name>
    <dbReference type="NCBI Taxonomy" id="2026885"/>
    <lineage>
        <taxon>Bacteria</taxon>
        <taxon>Candidatus Bipolaricaulota</taxon>
        <taxon>Candidatus Bipolaricaulia</taxon>
        <taxon>Candidatus Bipolaricaulales</taxon>
        <taxon>Candidatus Bipolaricaulaceae</taxon>
        <taxon>Candidatus Bipolaricaulis</taxon>
    </lineage>
</organism>
<feature type="domain" description="Enoyl reductase (ER)" evidence="2">
    <location>
        <begin position="10"/>
        <end position="331"/>
    </location>
</feature>
<evidence type="ECO:0000313" key="3">
    <source>
        <dbReference type="EMBL" id="SQD92488.1"/>
    </source>
</evidence>
<accession>A0A2X3KV30</accession>
<dbReference type="PANTHER" id="PTHR44154">
    <property type="entry name" value="QUINONE OXIDOREDUCTASE"/>
    <property type="match status" value="1"/>
</dbReference>
<dbReference type="Pfam" id="PF08240">
    <property type="entry name" value="ADH_N"/>
    <property type="match status" value="1"/>
</dbReference>
<dbReference type="InterPro" id="IPR011032">
    <property type="entry name" value="GroES-like_sf"/>
</dbReference>
<dbReference type="Gene3D" id="3.90.180.10">
    <property type="entry name" value="Medium-chain alcohol dehydrogenases, catalytic domain"/>
    <property type="match status" value="1"/>
</dbReference>
<dbReference type="KEGG" id="bana:BARAN1_0464"/>
<keyword evidence="3" id="KW-0560">Oxidoreductase</keyword>
<reference evidence="4" key="1">
    <citation type="submission" date="2018-05" db="EMBL/GenBank/DDBJ databases">
        <authorList>
            <person name="Hao L."/>
        </authorList>
    </citation>
    <scope>NUCLEOTIDE SEQUENCE [LARGE SCALE GENOMIC DNA]</scope>
</reference>
<dbReference type="Proteomes" id="UP000249818">
    <property type="component" value="Chromosome BARAN1"/>
</dbReference>